<reference evidence="3" key="2">
    <citation type="journal article" date="2018" name="Plant J.">
        <title>The Sorghum bicolor reference genome: improved assembly, gene annotations, a transcriptome atlas, and signatures of genome organization.</title>
        <authorList>
            <person name="McCormick R.F."/>
            <person name="Truong S.K."/>
            <person name="Sreedasyam A."/>
            <person name="Jenkins J."/>
            <person name="Shu S."/>
            <person name="Sims D."/>
            <person name="Kennedy M."/>
            <person name="Amirebrahimi M."/>
            <person name="Weers B.D."/>
            <person name="McKinley B."/>
            <person name="Mattison A."/>
            <person name="Morishige D.T."/>
            <person name="Grimwood J."/>
            <person name="Schmutz J."/>
            <person name="Mullet J.E."/>
        </authorList>
    </citation>
    <scope>NUCLEOTIDE SEQUENCE [LARGE SCALE GENOMIC DNA]</scope>
    <source>
        <strain evidence="3">cv. BTx623</strain>
    </source>
</reference>
<dbReference type="InParanoid" id="A0A1B6PFN7"/>
<dbReference type="AlphaFoldDB" id="A0A1B6PFN7"/>
<gene>
    <name evidence="2" type="ORF">SORBI_3007G051600</name>
</gene>
<dbReference type="EMBL" id="CM000766">
    <property type="protein sequence ID" value="KXG24502.1"/>
    <property type="molecule type" value="Genomic_DNA"/>
</dbReference>
<proteinExistence type="predicted"/>
<evidence type="ECO:0000256" key="1">
    <source>
        <dbReference type="SAM" id="MobiDB-lite"/>
    </source>
</evidence>
<feature type="compositionally biased region" description="Pro residues" evidence="1">
    <location>
        <begin position="50"/>
        <end position="63"/>
    </location>
</feature>
<accession>A0A1B6PFN7</accession>
<protein>
    <submittedName>
        <fullName evidence="2">Uncharacterized protein</fullName>
    </submittedName>
</protein>
<name>A0A1B6PFN7_SORBI</name>
<organism evidence="2 3">
    <name type="scientific">Sorghum bicolor</name>
    <name type="common">Sorghum</name>
    <name type="synonym">Sorghum vulgare</name>
    <dbReference type="NCBI Taxonomy" id="4558"/>
    <lineage>
        <taxon>Eukaryota</taxon>
        <taxon>Viridiplantae</taxon>
        <taxon>Streptophyta</taxon>
        <taxon>Embryophyta</taxon>
        <taxon>Tracheophyta</taxon>
        <taxon>Spermatophyta</taxon>
        <taxon>Magnoliopsida</taxon>
        <taxon>Liliopsida</taxon>
        <taxon>Poales</taxon>
        <taxon>Poaceae</taxon>
        <taxon>PACMAD clade</taxon>
        <taxon>Panicoideae</taxon>
        <taxon>Andropogonodae</taxon>
        <taxon>Andropogoneae</taxon>
        <taxon>Sorghinae</taxon>
        <taxon>Sorghum</taxon>
    </lineage>
</organism>
<reference evidence="2 3" key="1">
    <citation type="journal article" date="2009" name="Nature">
        <title>The Sorghum bicolor genome and the diversification of grasses.</title>
        <authorList>
            <person name="Paterson A.H."/>
            <person name="Bowers J.E."/>
            <person name="Bruggmann R."/>
            <person name="Dubchak I."/>
            <person name="Grimwood J."/>
            <person name="Gundlach H."/>
            <person name="Haberer G."/>
            <person name="Hellsten U."/>
            <person name="Mitros T."/>
            <person name="Poliakov A."/>
            <person name="Schmutz J."/>
            <person name="Spannagl M."/>
            <person name="Tang H."/>
            <person name="Wang X."/>
            <person name="Wicker T."/>
            <person name="Bharti A.K."/>
            <person name="Chapman J."/>
            <person name="Feltus F.A."/>
            <person name="Gowik U."/>
            <person name="Grigoriev I.V."/>
            <person name="Lyons E."/>
            <person name="Maher C.A."/>
            <person name="Martis M."/>
            <person name="Narechania A."/>
            <person name="Otillar R.P."/>
            <person name="Penning B.W."/>
            <person name="Salamov A.A."/>
            <person name="Wang Y."/>
            <person name="Zhang L."/>
            <person name="Carpita N.C."/>
            <person name="Freeling M."/>
            <person name="Gingle A.R."/>
            <person name="Hash C.T."/>
            <person name="Keller B."/>
            <person name="Klein P."/>
            <person name="Kresovich S."/>
            <person name="McCann M.C."/>
            <person name="Ming R."/>
            <person name="Peterson D.G."/>
            <person name="Mehboob-ur-Rahman"/>
            <person name="Ware D."/>
            <person name="Westhoff P."/>
            <person name="Mayer K.F."/>
            <person name="Messing J."/>
            <person name="Rokhsar D.S."/>
        </authorList>
    </citation>
    <scope>NUCLEOTIDE SEQUENCE [LARGE SCALE GENOMIC DNA]</scope>
    <source>
        <strain evidence="3">cv. BTx623</strain>
    </source>
</reference>
<evidence type="ECO:0000313" key="3">
    <source>
        <dbReference type="Proteomes" id="UP000000768"/>
    </source>
</evidence>
<feature type="region of interest" description="Disordered" evidence="1">
    <location>
        <begin position="20"/>
        <end position="67"/>
    </location>
</feature>
<evidence type="ECO:0000313" key="2">
    <source>
        <dbReference type="EMBL" id="KXG24502.1"/>
    </source>
</evidence>
<keyword evidence="3" id="KW-1185">Reference proteome</keyword>
<dbReference type="Proteomes" id="UP000000768">
    <property type="component" value="Chromosome 7"/>
</dbReference>
<sequence>MASDSSSPFGKKISRLVSSLSLRAPREGDVSAAVDSPCRARPAQRGTAPVPLPLPPPPPPTLPISPDDCGRICSKEPLGACSHLFLSPPLSLRHGPSQGLHGAPVRTQPQHERCAAQPLSSSYDVAWYRPAPAVSAHWRR</sequence>
<dbReference type="Gramene" id="KXG24502">
    <property type="protein sequence ID" value="KXG24502"/>
    <property type="gene ID" value="SORBI_3007G051600"/>
</dbReference>